<dbReference type="OrthoDB" id="73391at2"/>
<evidence type="ECO:0000313" key="3">
    <source>
        <dbReference type="Proteomes" id="UP000248326"/>
    </source>
</evidence>
<reference evidence="2 3" key="1">
    <citation type="submission" date="2018-06" db="EMBL/GenBank/DDBJ databases">
        <title>Genomic Encyclopedia of Type Strains, Phase IV (KMG-IV): sequencing the most valuable type-strain genomes for metagenomic binning, comparative biology and taxonomic classification.</title>
        <authorList>
            <person name="Goeker M."/>
        </authorList>
    </citation>
    <scope>NUCLEOTIDE SEQUENCE [LARGE SCALE GENOMIC DNA]</scope>
    <source>
        <strain evidence="2 3">DSM 18048</strain>
    </source>
</reference>
<dbReference type="EMBL" id="QJSX01000001">
    <property type="protein sequence ID" value="PYE56433.1"/>
    <property type="molecule type" value="Genomic_DNA"/>
</dbReference>
<keyword evidence="3" id="KW-1185">Reference proteome</keyword>
<protein>
    <submittedName>
        <fullName evidence="2">Polyketide cyclase/dehydrase/lipid transport protein</fullName>
    </submittedName>
</protein>
<dbReference type="Gene3D" id="3.30.530.20">
    <property type="match status" value="1"/>
</dbReference>
<name>A0A318SCR7_9DEIO</name>
<feature type="region of interest" description="Disordered" evidence="1">
    <location>
        <begin position="156"/>
        <end position="183"/>
    </location>
</feature>
<organism evidence="2 3">
    <name type="scientific">Deinococcus yavapaiensis KR-236</name>
    <dbReference type="NCBI Taxonomy" id="694435"/>
    <lineage>
        <taxon>Bacteria</taxon>
        <taxon>Thermotogati</taxon>
        <taxon>Deinococcota</taxon>
        <taxon>Deinococci</taxon>
        <taxon>Deinococcales</taxon>
        <taxon>Deinococcaceae</taxon>
        <taxon>Deinococcus</taxon>
    </lineage>
</organism>
<comment type="caution">
    <text evidence="2">The sequence shown here is derived from an EMBL/GenBank/DDBJ whole genome shotgun (WGS) entry which is preliminary data.</text>
</comment>
<proteinExistence type="predicted"/>
<evidence type="ECO:0000256" key="1">
    <source>
        <dbReference type="SAM" id="MobiDB-lite"/>
    </source>
</evidence>
<gene>
    <name evidence="2" type="ORF">DES52_101237</name>
</gene>
<dbReference type="Proteomes" id="UP000248326">
    <property type="component" value="Unassembled WGS sequence"/>
</dbReference>
<evidence type="ECO:0000313" key="2">
    <source>
        <dbReference type="EMBL" id="PYE56433.1"/>
    </source>
</evidence>
<accession>A0A318SCR7</accession>
<dbReference type="SUPFAM" id="SSF55961">
    <property type="entry name" value="Bet v1-like"/>
    <property type="match status" value="1"/>
</dbReference>
<dbReference type="AlphaFoldDB" id="A0A318SCR7"/>
<feature type="compositionally biased region" description="Basic and acidic residues" evidence="1">
    <location>
        <begin position="160"/>
        <end position="169"/>
    </location>
</feature>
<dbReference type="InterPro" id="IPR023393">
    <property type="entry name" value="START-like_dom_sf"/>
</dbReference>
<dbReference type="RefSeq" id="WP_110884928.1">
    <property type="nucleotide sequence ID" value="NZ_QJSX01000001.1"/>
</dbReference>
<feature type="compositionally biased region" description="Basic residues" evidence="1">
    <location>
        <begin position="171"/>
        <end position="183"/>
    </location>
</feature>
<sequence length="183" mass="20271">MSIPISFKNTIQVRGRTDVLFRNALDPKRRAKWDPSFATGSYVGDERLASGNLVKFKLARRLLGMSFVAKFGSVQAPTRGGWETVRGFGPFDKLAQAWVFKPMPGGTEVTLSVNAAVRYKWIATTAERLLRSAAAQTLVELQRQVDAQGAQAVTEAAQEMARKQRESQKAQRGKRGLFGRKAK</sequence>